<evidence type="ECO:0000256" key="1">
    <source>
        <dbReference type="SAM" id="Phobius"/>
    </source>
</evidence>
<proteinExistence type="predicted"/>
<feature type="transmembrane region" description="Helical" evidence="1">
    <location>
        <begin position="20"/>
        <end position="39"/>
    </location>
</feature>
<evidence type="ECO:0000313" key="2">
    <source>
        <dbReference type="EMBL" id="KAJ8888809.1"/>
    </source>
</evidence>
<protein>
    <submittedName>
        <fullName evidence="2">Uncharacterized protein</fullName>
    </submittedName>
</protein>
<sequence length="274" mass="31173">MRKKKFAIILKSSLHCKAAMLNKIILIGLIYHLLLTYLGCINSMKQKWKTPFGPPRGDSCATCDKLAAQLSDPDLQDVQRSKLLTQKEMLAFYQRQLWVYNECVHVCSTDDSYMVMWVEGQDKRGSSEVASAILKVLNGLRNKKILLVNGLILPQVSAGLKMRQVTEICIDKDKPFVAQCKYTYTDLESYTSFNILKTGIPRILPHLVCKYKEPVAVAPVKVKDLEKQMQYIPPSKMQPFWNNFFAEQRKLAANAKESNTHGCTDTDEEQETTS</sequence>
<keyword evidence="1" id="KW-1133">Transmembrane helix</keyword>
<keyword evidence="1" id="KW-0472">Membrane</keyword>
<name>A0ABQ9HWQ2_9NEOP</name>
<comment type="caution">
    <text evidence="2">The sequence shown here is derived from an EMBL/GenBank/DDBJ whole genome shotgun (WGS) entry which is preliminary data.</text>
</comment>
<evidence type="ECO:0000313" key="3">
    <source>
        <dbReference type="Proteomes" id="UP001159363"/>
    </source>
</evidence>
<dbReference type="Proteomes" id="UP001159363">
    <property type="component" value="Chromosome 3"/>
</dbReference>
<accession>A0ABQ9HWQ2</accession>
<organism evidence="2 3">
    <name type="scientific">Dryococelus australis</name>
    <dbReference type="NCBI Taxonomy" id="614101"/>
    <lineage>
        <taxon>Eukaryota</taxon>
        <taxon>Metazoa</taxon>
        <taxon>Ecdysozoa</taxon>
        <taxon>Arthropoda</taxon>
        <taxon>Hexapoda</taxon>
        <taxon>Insecta</taxon>
        <taxon>Pterygota</taxon>
        <taxon>Neoptera</taxon>
        <taxon>Polyneoptera</taxon>
        <taxon>Phasmatodea</taxon>
        <taxon>Verophasmatodea</taxon>
        <taxon>Anareolatae</taxon>
        <taxon>Phasmatidae</taxon>
        <taxon>Eurycanthinae</taxon>
        <taxon>Dryococelus</taxon>
    </lineage>
</organism>
<keyword evidence="3" id="KW-1185">Reference proteome</keyword>
<dbReference type="EMBL" id="JARBHB010000003">
    <property type="protein sequence ID" value="KAJ8888809.1"/>
    <property type="molecule type" value="Genomic_DNA"/>
</dbReference>
<reference evidence="2 3" key="1">
    <citation type="submission" date="2023-02" db="EMBL/GenBank/DDBJ databases">
        <title>LHISI_Scaffold_Assembly.</title>
        <authorList>
            <person name="Stuart O.P."/>
            <person name="Cleave R."/>
            <person name="Magrath M.J.L."/>
            <person name="Mikheyev A.S."/>
        </authorList>
    </citation>
    <scope>NUCLEOTIDE SEQUENCE [LARGE SCALE GENOMIC DNA]</scope>
    <source>
        <strain evidence="2">Daus_M_001</strain>
        <tissue evidence="2">Leg muscle</tissue>
    </source>
</reference>
<gene>
    <name evidence="2" type="ORF">PR048_008301</name>
</gene>
<keyword evidence="1" id="KW-0812">Transmembrane</keyword>